<dbReference type="GO" id="GO:0016747">
    <property type="term" value="F:acyltransferase activity, transferring groups other than amino-acyl groups"/>
    <property type="evidence" value="ECO:0007669"/>
    <property type="project" value="InterPro"/>
</dbReference>
<accession>A0A1S1V9A4</accession>
<proteinExistence type="predicted"/>
<gene>
    <name evidence="2" type="ORF">EUAN_00570</name>
</gene>
<dbReference type="SUPFAM" id="SSF55729">
    <property type="entry name" value="Acyl-CoA N-acyltransferases (Nat)"/>
    <property type="match status" value="1"/>
</dbReference>
<reference evidence="2 3" key="1">
    <citation type="submission" date="2016-09" db="EMBL/GenBank/DDBJ databases">
        <title>Genome sequence of Eubacterium angustum.</title>
        <authorList>
            <person name="Poehlein A."/>
            <person name="Daniel R."/>
        </authorList>
    </citation>
    <scope>NUCLEOTIDE SEQUENCE [LARGE SCALE GENOMIC DNA]</scope>
    <source>
        <strain evidence="2 3">DSM 1989</strain>
    </source>
</reference>
<dbReference type="RefSeq" id="WP_071060510.1">
    <property type="nucleotide sequence ID" value="NZ_MKIE01000001.1"/>
</dbReference>
<protein>
    <recommendedName>
        <fullName evidence="1">N-acetyltransferase domain-containing protein</fullName>
    </recommendedName>
</protein>
<organism evidence="2 3">
    <name type="scientific">Andreesenia angusta</name>
    <dbReference type="NCBI Taxonomy" id="39480"/>
    <lineage>
        <taxon>Bacteria</taxon>
        <taxon>Bacillati</taxon>
        <taxon>Bacillota</taxon>
        <taxon>Tissierellia</taxon>
        <taxon>Tissierellales</taxon>
        <taxon>Gottschalkiaceae</taxon>
        <taxon>Andreesenia</taxon>
    </lineage>
</organism>
<dbReference type="CDD" id="cd04301">
    <property type="entry name" value="NAT_SF"/>
    <property type="match status" value="1"/>
</dbReference>
<sequence length="172" mass="21124">MIYRRLDFSNREEFEAAWRIYEENFPQYERRRLDTQLRAGKDEFYRPMILLEREEIIGIMFYWAFEEFTFLEHFAVDEKHRGSGLGSKILREFCEKESDVVLEIDPLESEIAVRRKQFYERLGFCLNDYDYTHPGYETDYPEHRLMIMSLGKKLDESEYKRFVERRDNHTLV</sequence>
<keyword evidence="3" id="KW-1185">Reference proteome</keyword>
<dbReference type="OrthoDB" id="9127144at2"/>
<dbReference type="Gene3D" id="3.40.630.30">
    <property type="match status" value="1"/>
</dbReference>
<evidence type="ECO:0000313" key="2">
    <source>
        <dbReference type="EMBL" id="OHW63193.1"/>
    </source>
</evidence>
<dbReference type="InterPro" id="IPR016181">
    <property type="entry name" value="Acyl_CoA_acyltransferase"/>
</dbReference>
<evidence type="ECO:0000259" key="1">
    <source>
        <dbReference type="PROSITE" id="PS51186"/>
    </source>
</evidence>
<dbReference type="STRING" id="39480.EUAN_00570"/>
<dbReference type="AlphaFoldDB" id="A0A1S1V9A4"/>
<evidence type="ECO:0000313" key="3">
    <source>
        <dbReference type="Proteomes" id="UP000180254"/>
    </source>
</evidence>
<dbReference type="Pfam" id="PF13508">
    <property type="entry name" value="Acetyltransf_7"/>
    <property type="match status" value="1"/>
</dbReference>
<dbReference type="InterPro" id="IPR000182">
    <property type="entry name" value="GNAT_dom"/>
</dbReference>
<dbReference type="Proteomes" id="UP000180254">
    <property type="component" value="Unassembled WGS sequence"/>
</dbReference>
<name>A0A1S1V9A4_9FIRM</name>
<feature type="domain" description="N-acetyltransferase" evidence="1">
    <location>
        <begin position="1"/>
        <end position="151"/>
    </location>
</feature>
<dbReference type="PROSITE" id="PS51186">
    <property type="entry name" value="GNAT"/>
    <property type="match status" value="1"/>
</dbReference>
<dbReference type="EMBL" id="MKIE01000001">
    <property type="protein sequence ID" value="OHW63193.1"/>
    <property type="molecule type" value="Genomic_DNA"/>
</dbReference>
<comment type="caution">
    <text evidence="2">The sequence shown here is derived from an EMBL/GenBank/DDBJ whole genome shotgun (WGS) entry which is preliminary data.</text>
</comment>